<feature type="region of interest" description="Disordered" evidence="2">
    <location>
        <begin position="202"/>
        <end position="225"/>
    </location>
</feature>
<feature type="region of interest" description="Disordered" evidence="2">
    <location>
        <begin position="100"/>
        <end position="137"/>
    </location>
</feature>
<sequence>MNVDDPFANDLNNFRTVVAGLRRQASSSPMGSSFGHGLGGGTSDASPLLSFQSTSGPLGAASSVQGAGSPIFSSGASGVSLFPSASNAAPVAGRRARGTLSASSPLSAAPSSVPPSSESGAHPLSVSHQRTQLSVPLTQAPPLASAVTTTLSWLDYMESVPPPQPQAAAAHRQGLPPLSTSPPTSFTAAAGNVLSFLNFGDADGAGSTTPPPAHETTFQPETSPAPAAAAAEAEKKRAELRDLYATLDALDMEQQRLDERLDTRQLKEETALLALETSVKEKANELVDKEEELATKHTELASRTAERLEALSSRYTRETEAQSTEVRSLDGARLEKQLQQVRSQRTAAENEVKILRERAALALAMEPFSERGIRVALSATAPTSSAASDHAGASDGEGDTAPSASLEMRLQKSVDLLRAYCDQRLHHARAHLVDYVHAETLEAAHAVRRTREQLWADDAVQHKTLFNQYLTDMMQRYMLFYKERALLKQQNISSLQEEIRSTAAELRSNAAARLAGLLKDVTAKMTLSESRLTKSAEEAKSELQRKCAAVVETDVAMAITQRKELESRQLVEAQARRQRFRAEEQSLLDQLQRLRRSSETAAHGGFQSLLDSVGPSGLNRAQTLDEEVAALKGRVHEKLLGGGASSSSELRAASSAAHMHAEELVHVIRRALAETAAQQPSLTLSRQRCDELRRELLHGVGETVIERLQHARCVQHAHQSRIDAQRKTWEAAHRQNLAAACSLVLPISGSTAKTGDAQYVAETYAAPQDVTSIALMDLVRDKLQSRDDARRHLLQSRKECATRCFRLLDDIHARQEAVRTTWEDLWGAAQTLLTQQAASHEAQLEVERGLITVEALQQTVTRDRRNTERECRRIADATQRINADAAQIGVDARLLCAPPELLEAEGEAVAVVPPPLPSTSTFLHAVDPSVINSLSNGNLFTAVHTSTNVAAGAYNKTENSKPATSSPAPSAAPMASQPPLAPTLRSADSETKPGPPRPTPQQGDSSHIVNCSNATATQPWSSALLQAEQLQSSPNTEEAHIATEEPSPLGPTAQDERRGGAVGVGRVTSVHLSGGEEGKQGSSSSGRSRSSARCEGSKAASSASPTTTIEERHHSSSSLPSAEILSQLGPSTWLDTDTGWQQRLRAPSSSRWHLQRPQGRTPTTFGTFSALEEFHSGVDRSASAMRDQDTSGEGTPFSFDDSNNFVDLLSCTDSPASSYRTR</sequence>
<dbReference type="OMA" id="WSTLEEY"/>
<proteinExistence type="predicted"/>
<feature type="compositionally biased region" description="Polar residues" evidence="2">
    <location>
        <begin position="1000"/>
        <end position="1009"/>
    </location>
</feature>
<feature type="coiled-coil region" evidence="1">
    <location>
        <begin position="563"/>
        <end position="597"/>
    </location>
</feature>
<feature type="region of interest" description="Disordered" evidence="2">
    <location>
        <begin position="23"/>
        <end position="50"/>
    </location>
</feature>
<reference evidence="3 4" key="1">
    <citation type="submission" date="2015-07" db="EMBL/GenBank/DDBJ databases">
        <title>High-quality genome of monoxenous trypanosomatid Leptomonas pyrrhocoris.</title>
        <authorList>
            <person name="Flegontov P."/>
            <person name="Butenko A."/>
            <person name="Firsov S."/>
            <person name="Vlcek C."/>
            <person name="Logacheva M.D."/>
            <person name="Field M."/>
            <person name="Filatov D."/>
            <person name="Flegontova O."/>
            <person name="Gerasimov E."/>
            <person name="Jackson A.P."/>
            <person name="Kelly S."/>
            <person name="Opperdoes F."/>
            <person name="O'Reilly A."/>
            <person name="Votypka J."/>
            <person name="Yurchenko V."/>
            <person name="Lukes J."/>
        </authorList>
    </citation>
    <scope>NUCLEOTIDE SEQUENCE [LARGE SCALE GENOMIC DNA]</scope>
    <source>
        <strain evidence="3">H10</strain>
    </source>
</reference>
<feature type="coiled-coil region" evidence="1">
    <location>
        <begin position="230"/>
        <end position="292"/>
    </location>
</feature>
<accession>A0A0M9FUX5</accession>
<feature type="region of interest" description="Disordered" evidence="2">
    <location>
        <begin position="1028"/>
        <end position="1162"/>
    </location>
</feature>
<gene>
    <name evidence="3" type="ORF">ABB37_07818</name>
</gene>
<dbReference type="Proteomes" id="UP000037923">
    <property type="component" value="Unassembled WGS sequence"/>
</dbReference>
<organism evidence="3 4">
    <name type="scientific">Leptomonas pyrrhocoris</name>
    <name type="common">Firebug parasite</name>
    <dbReference type="NCBI Taxonomy" id="157538"/>
    <lineage>
        <taxon>Eukaryota</taxon>
        <taxon>Discoba</taxon>
        <taxon>Euglenozoa</taxon>
        <taxon>Kinetoplastea</taxon>
        <taxon>Metakinetoplastina</taxon>
        <taxon>Trypanosomatida</taxon>
        <taxon>Trypanosomatidae</taxon>
        <taxon>Leishmaniinae</taxon>
        <taxon>Leptomonas</taxon>
    </lineage>
</organism>
<keyword evidence="1" id="KW-0175">Coiled coil</keyword>
<feature type="compositionally biased region" description="Low complexity" evidence="2">
    <location>
        <begin position="166"/>
        <end position="186"/>
    </location>
</feature>
<feature type="compositionally biased region" description="Low complexity" evidence="2">
    <location>
        <begin position="101"/>
        <end position="121"/>
    </location>
</feature>
<feature type="compositionally biased region" description="Low complexity" evidence="2">
    <location>
        <begin position="1080"/>
        <end position="1108"/>
    </location>
</feature>
<dbReference type="OrthoDB" id="266844at2759"/>
<feature type="region of interest" description="Disordered" evidence="2">
    <location>
        <begin position="162"/>
        <end position="186"/>
    </location>
</feature>
<dbReference type="EMBL" id="LGTL01000020">
    <property type="protein sequence ID" value="KPA76523.1"/>
    <property type="molecule type" value="Genomic_DNA"/>
</dbReference>
<feature type="compositionally biased region" description="Polar residues" evidence="2">
    <location>
        <begin position="1128"/>
        <end position="1162"/>
    </location>
</feature>
<feature type="region of interest" description="Disordered" evidence="2">
    <location>
        <begin position="383"/>
        <end position="402"/>
    </location>
</feature>
<feature type="region of interest" description="Disordered" evidence="2">
    <location>
        <begin position="1179"/>
        <end position="1201"/>
    </location>
</feature>
<name>A0A0M9FUX5_LEPPY</name>
<dbReference type="AlphaFoldDB" id="A0A0M9FUX5"/>
<feature type="compositionally biased region" description="Low complexity" evidence="2">
    <location>
        <begin position="960"/>
        <end position="978"/>
    </location>
</feature>
<dbReference type="VEuPathDB" id="TriTrypDB:LpyrH10_20_1410"/>
<evidence type="ECO:0000256" key="2">
    <source>
        <dbReference type="SAM" id="MobiDB-lite"/>
    </source>
</evidence>
<dbReference type="GeneID" id="26908103"/>
<evidence type="ECO:0000256" key="1">
    <source>
        <dbReference type="SAM" id="Coils"/>
    </source>
</evidence>
<protein>
    <submittedName>
        <fullName evidence="3">Uncharacterized protein</fullName>
    </submittedName>
</protein>
<comment type="caution">
    <text evidence="3">The sequence shown here is derived from an EMBL/GenBank/DDBJ whole genome shotgun (WGS) entry which is preliminary data.</text>
</comment>
<feature type="compositionally biased region" description="Polar residues" evidence="2">
    <location>
        <begin position="126"/>
        <end position="137"/>
    </location>
</feature>
<feature type="compositionally biased region" description="Low complexity" evidence="2">
    <location>
        <begin position="383"/>
        <end position="394"/>
    </location>
</feature>
<evidence type="ECO:0000313" key="4">
    <source>
        <dbReference type="Proteomes" id="UP000037923"/>
    </source>
</evidence>
<dbReference type="RefSeq" id="XP_015654962.1">
    <property type="nucleotide sequence ID" value="XM_015806598.1"/>
</dbReference>
<keyword evidence="4" id="KW-1185">Reference proteome</keyword>
<feature type="region of interest" description="Disordered" evidence="2">
    <location>
        <begin position="957"/>
        <end position="1009"/>
    </location>
</feature>
<evidence type="ECO:0000313" key="3">
    <source>
        <dbReference type="EMBL" id="KPA76523.1"/>
    </source>
</evidence>
<feature type="coiled-coil region" evidence="1">
    <location>
        <begin position="331"/>
        <end position="358"/>
    </location>
</feature>